<sequence length="221" mass="25775">MGTSQTYDNDIAKHNASLEFDARLTPKIAQSEIYLRNIVDFCMQLVTGSPAWIMNEPYLSKEIEKIHKRTRRDKSAQDNIDHAQSVDLKAYNSYLLSNLTLGSVIVTIKQNHLQNLIFDFRKHRLDFRDFCSLNKRVDLKLPNYHKVNIVLDLFSNLRNACFHWENLAKTRVKDGIAYPRISVRILSGEMGLHSKRIVNLAYEKIEYFLEFLLQNLGQKTQ</sequence>
<evidence type="ECO:0000313" key="1">
    <source>
        <dbReference type="EMBL" id="BCZ18338.1"/>
    </source>
</evidence>
<gene>
    <name evidence="1" type="ORF">NHP190003_16200</name>
</gene>
<evidence type="ECO:0000313" key="2">
    <source>
        <dbReference type="Proteomes" id="UP000826775"/>
    </source>
</evidence>
<proteinExistence type="predicted"/>
<name>A0ABN6I474_9HELI</name>
<dbReference type="Proteomes" id="UP000826775">
    <property type="component" value="Plasmid pNHP190003_2"/>
</dbReference>
<keyword evidence="1" id="KW-0378">Hydrolase</keyword>
<keyword evidence="2" id="KW-1185">Reference proteome</keyword>
<keyword evidence="1" id="KW-0614">Plasmid</keyword>
<dbReference type="GO" id="GO:0006508">
    <property type="term" value="P:proteolysis"/>
    <property type="evidence" value="ECO:0007669"/>
    <property type="project" value="UniProtKB-KW"/>
</dbReference>
<dbReference type="RefSeq" id="WP_221281296.1">
    <property type="nucleotide sequence ID" value="NZ_AP024816.1"/>
</dbReference>
<dbReference type="GO" id="GO:0008233">
    <property type="term" value="F:peptidase activity"/>
    <property type="evidence" value="ECO:0007669"/>
    <property type="project" value="UniProtKB-KW"/>
</dbReference>
<protein>
    <submittedName>
        <fullName evidence="1">CAAX protease</fullName>
    </submittedName>
</protein>
<keyword evidence="1" id="KW-0645">Protease</keyword>
<dbReference type="EMBL" id="AP024816">
    <property type="protein sequence ID" value="BCZ18338.1"/>
    <property type="molecule type" value="Genomic_DNA"/>
</dbReference>
<reference evidence="1 2" key="1">
    <citation type="submission" date="2021-07" db="EMBL/GenBank/DDBJ databases">
        <title>Novel Helicobacter sp. Isolated from a dog.</title>
        <authorList>
            <person name="Rimbara E."/>
            <person name="Suzuki M."/>
        </authorList>
    </citation>
    <scope>NUCLEOTIDE SEQUENCE [LARGE SCALE GENOMIC DNA]</scope>
    <source>
        <strain evidence="2">NHP19-003</strain>
        <plasmid evidence="1 2">pNHP190003_2</plasmid>
    </source>
</reference>
<geneLocation type="plasmid" evidence="1 2">
    <name>pNHP190003_2</name>
</geneLocation>
<organism evidence="1 2">
    <name type="scientific">Helicobacter gastrocanis</name>
    <dbReference type="NCBI Taxonomy" id="2849641"/>
    <lineage>
        <taxon>Bacteria</taxon>
        <taxon>Pseudomonadati</taxon>
        <taxon>Campylobacterota</taxon>
        <taxon>Epsilonproteobacteria</taxon>
        <taxon>Campylobacterales</taxon>
        <taxon>Helicobacteraceae</taxon>
        <taxon>Helicobacter</taxon>
    </lineage>
</organism>
<accession>A0ABN6I474</accession>